<evidence type="ECO:0000256" key="4">
    <source>
        <dbReference type="ARBA" id="ARBA00022729"/>
    </source>
</evidence>
<comment type="cofactor">
    <cofactor evidence="1">
        <name>Ca(2+)</name>
        <dbReference type="ChEBI" id="CHEBI:29108"/>
    </cofactor>
</comment>
<keyword evidence="3" id="KW-0479">Metal-binding</keyword>
<evidence type="ECO:0000256" key="2">
    <source>
        <dbReference type="ARBA" id="ARBA00008779"/>
    </source>
</evidence>
<comment type="similarity">
    <text evidence="2">Belongs to the sulfatase family.</text>
</comment>
<dbReference type="AlphaFoldDB" id="A0A381TQR5"/>
<dbReference type="PANTHER" id="PTHR45953">
    <property type="entry name" value="IDURONATE 2-SULFATASE"/>
    <property type="match status" value="1"/>
</dbReference>
<proteinExistence type="inferred from homology"/>
<keyword evidence="6" id="KW-0106">Calcium</keyword>
<evidence type="ECO:0000313" key="8">
    <source>
        <dbReference type="EMBL" id="SVA17841.1"/>
    </source>
</evidence>
<protein>
    <recommendedName>
        <fullName evidence="7">Sulfatase N-terminal domain-containing protein</fullName>
    </recommendedName>
</protein>
<dbReference type="Gene3D" id="3.40.720.10">
    <property type="entry name" value="Alkaline Phosphatase, subunit A"/>
    <property type="match status" value="1"/>
</dbReference>
<dbReference type="PANTHER" id="PTHR45953:SF1">
    <property type="entry name" value="IDURONATE 2-SULFATASE"/>
    <property type="match status" value="1"/>
</dbReference>
<evidence type="ECO:0000259" key="7">
    <source>
        <dbReference type="Pfam" id="PF00884"/>
    </source>
</evidence>
<dbReference type="Pfam" id="PF00884">
    <property type="entry name" value="Sulfatase"/>
    <property type="match status" value="1"/>
</dbReference>
<dbReference type="GO" id="GO:0046872">
    <property type="term" value="F:metal ion binding"/>
    <property type="evidence" value="ECO:0007669"/>
    <property type="project" value="UniProtKB-KW"/>
</dbReference>
<dbReference type="GO" id="GO:0004423">
    <property type="term" value="F:iduronate-2-sulfatase activity"/>
    <property type="evidence" value="ECO:0007669"/>
    <property type="project" value="InterPro"/>
</dbReference>
<reference evidence="8" key="1">
    <citation type="submission" date="2018-05" db="EMBL/GenBank/DDBJ databases">
        <authorList>
            <person name="Lanie J.A."/>
            <person name="Ng W.-L."/>
            <person name="Kazmierczak K.M."/>
            <person name="Andrzejewski T.M."/>
            <person name="Davidsen T.M."/>
            <person name="Wayne K.J."/>
            <person name="Tettelin H."/>
            <person name="Glass J.I."/>
            <person name="Rusch D."/>
            <person name="Podicherti R."/>
            <person name="Tsui H.-C.T."/>
            <person name="Winkler M.E."/>
        </authorList>
    </citation>
    <scope>NUCLEOTIDE SEQUENCE</scope>
</reference>
<evidence type="ECO:0000256" key="3">
    <source>
        <dbReference type="ARBA" id="ARBA00022723"/>
    </source>
</evidence>
<dbReference type="InterPro" id="IPR017850">
    <property type="entry name" value="Alkaline_phosphatase_core_sf"/>
</dbReference>
<keyword evidence="4" id="KW-0732">Signal</keyword>
<organism evidence="8">
    <name type="scientific">marine metagenome</name>
    <dbReference type="NCBI Taxonomy" id="408172"/>
    <lineage>
        <taxon>unclassified sequences</taxon>
        <taxon>metagenomes</taxon>
        <taxon>ecological metagenomes</taxon>
    </lineage>
</organism>
<dbReference type="InterPro" id="IPR035874">
    <property type="entry name" value="IDS"/>
</dbReference>
<dbReference type="SUPFAM" id="SSF53649">
    <property type="entry name" value="Alkaline phosphatase-like"/>
    <property type="match status" value="1"/>
</dbReference>
<evidence type="ECO:0000256" key="1">
    <source>
        <dbReference type="ARBA" id="ARBA00001913"/>
    </source>
</evidence>
<evidence type="ECO:0000256" key="6">
    <source>
        <dbReference type="ARBA" id="ARBA00022837"/>
    </source>
</evidence>
<dbReference type="InterPro" id="IPR000917">
    <property type="entry name" value="Sulfatase_N"/>
</dbReference>
<keyword evidence="5" id="KW-0378">Hydrolase</keyword>
<sequence length="490" mass="55561">MAALGCVRVESAKPNILFLAVDDMKDWVGCLGGYEGKVHTPNIDRLAKRGVLFSNAHCPSPKCAPSRAAIMTGLRSSTTGLYDNQHWWYPNFSSAVTLPVHFRNNGYRVAGAGKIFHHTAGNNPPKQWDEFERLSFRDDPWFRGSKLNYPWSKHTSNPEGYPFSGVEGLGHENDWGVLPIADKDLDDVRSADYSIRFLSQEQSQPFFLACGLFRPHLPWYVPERFFDLYPLDQVVVPVNPDHDLDDVPTAGKAFAKVRWRDLEAIQKAGAKRRAVQAYLASISFADEQLGRVLDALDASSYQHNTIVVLWSDHGWHLGEKQHWHKSTLWEESTRVPLIICVPGGRTGECKQPASLIDLYPTLTELCGVATDRKLDGVSLVAQLNNPQVKRKPVVVEFRKGNAAVRSEHWRFIRYADGSEELYDHRQDPKEWVNLQGVAGYQPVKIRLAKWLPKRWAEPALTKKAFVFDPETFTWVNRKTGKKFWGANASR</sequence>
<feature type="domain" description="Sulfatase N-terminal" evidence="7">
    <location>
        <begin position="14"/>
        <end position="368"/>
    </location>
</feature>
<dbReference type="EMBL" id="UINC01004924">
    <property type="protein sequence ID" value="SVA17841.1"/>
    <property type="molecule type" value="Genomic_DNA"/>
</dbReference>
<name>A0A381TQR5_9ZZZZ</name>
<accession>A0A381TQR5</accession>
<gene>
    <name evidence="8" type="ORF">METZ01_LOCUS70695</name>
</gene>
<dbReference type="CDD" id="cd16030">
    <property type="entry name" value="iduronate-2-sulfatase"/>
    <property type="match status" value="1"/>
</dbReference>
<evidence type="ECO:0000256" key="5">
    <source>
        <dbReference type="ARBA" id="ARBA00022801"/>
    </source>
</evidence>
<dbReference type="GO" id="GO:0005737">
    <property type="term" value="C:cytoplasm"/>
    <property type="evidence" value="ECO:0007669"/>
    <property type="project" value="TreeGrafter"/>
</dbReference>